<keyword evidence="2" id="KW-0812">Transmembrane</keyword>
<keyword evidence="5" id="KW-1185">Reference proteome</keyword>
<proteinExistence type="predicted"/>
<dbReference type="RefSeq" id="WP_138689491.1">
    <property type="nucleotide sequence ID" value="NZ_JBHSAZ010000048.1"/>
</dbReference>
<sequence length="408" mass="39891">MGLLGTLVVFLGSVFIVSTPGVASAAVTKQFAYTCSGGPFTNTSISVSLSAPDSTTAGQTFDLTVGLPALTLATAPQSATTVQATMALTPTGGTVSDAGVKTGPAASTTAVPAGSVMYKIAVTAGTTTKVSVKPGELKLALATAPTTVTTCTTTSTEVLDVPIGTGGGGTGDDVVAYTCALGTTGTDADYPADVDIKVVMTPPTTAASNADASITWTGTIQSTGDPLKAPTGFPTTSPKMFVTVKATGAGVPATATGEGTLTGVTAGSDILTLPTVTVKIKPTTTGTVSLTAGDISFGTSSTSPAIKCTAPTTGLKAYTFTVTAGTSPSSSSTPTTSTPKPTNTKTATVTVTPTSSTTKKSQTPKAGADTGAGGEMGPDGRMFILTGTALIGVAAVGGLVMRRRSIKG</sequence>
<evidence type="ECO:0008006" key="6">
    <source>
        <dbReference type="Google" id="ProtNLM"/>
    </source>
</evidence>
<evidence type="ECO:0000313" key="4">
    <source>
        <dbReference type="EMBL" id="TMR36455.1"/>
    </source>
</evidence>
<evidence type="ECO:0000256" key="1">
    <source>
        <dbReference type="SAM" id="MobiDB-lite"/>
    </source>
</evidence>
<feature type="region of interest" description="Disordered" evidence="1">
    <location>
        <begin position="323"/>
        <end position="377"/>
    </location>
</feature>
<keyword evidence="2" id="KW-0472">Membrane</keyword>
<comment type="caution">
    <text evidence="4">The sequence shown here is derived from an EMBL/GenBank/DDBJ whole genome shotgun (WGS) entry which is preliminary data.</text>
</comment>
<dbReference type="Proteomes" id="UP000306628">
    <property type="component" value="Unassembled WGS sequence"/>
</dbReference>
<evidence type="ECO:0000256" key="3">
    <source>
        <dbReference type="SAM" id="SignalP"/>
    </source>
</evidence>
<evidence type="ECO:0000256" key="2">
    <source>
        <dbReference type="SAM" id="Phobius"/>
    </source>
</evidence>
<feature type="compositionally biased region" description="Low complexity" evidence="1">
    <location>
        <begin position="323"/>
        <end position="366"/>
    </location>
</feature>
<organism evidence="4 5">
    <name type="scientific">Nonomuraea zeae</name>
    <dbReference type="NCBI Taxonomy" id="1642303"/>
    <lineage>
        <taxon>Bacteria</taxon>
        <taxon>Bacillati</taxon>
        <taxon>Actinomycetota</taxon>
        <taxon>Actinomycetes</taxon>
        <taxon>Streptosporangiales</taxon>
        <taxon>Streptosporangiaceae</taxon>
        <taxon>Nonomuraea</taxon>
    </lineage>
</organism>
<gene>
    <name evidence="4" type="ORF">ETD85_10725</name>
</gene>
<feature type="transmembrane region" description="Helical" evidence="2">
    <location>
        <begin position="382"/>
        <end position="401"/>
    </location>
</feature>
<feature type="chain" id="PRO_5024337004" description="LPXTG cell wall anchor domain-containing protein" evidence="3">
    <location>
        <begin position="26"/>
        <end position="408"/>
    </location>
</feature>
<reference evidence="4 5" key="1">
    <citation type="submission" date="2019-05" db="EMBL/GenBank/DDBJ databases">
        <title>Draft genome sequence of Nonomuraea zeae DSM 100528.</title>
        <authorList>
            <person name="Saricaoglu S."/>
            <person name="Isik K."/>
        </authorList>
    </citation>
    <scope>NUCLEOTIDE SEQUENCE [LARGE SCALE GENOMIC DNA]</scope>
    <source>
        <strain evidence="4 5">DSM 100528</strain>
    </source>
</reference>
<accession>A0A5S4GU36</accession>
<feature type="signal peptide" evidence="3">
    <location>
        <begin position="1"/>
        <end position="25"/>
    </location>
</feature>
<keyword evidence="3" id="KW-0732">Signal</keyword>
<dbReference type="AlphaFoldDB" id="A0A5S4GU36"/>
<protein>
    <recommendedName>
        <fullName evidence="6">LPXTG cell wall anchor domain-containing protein</fullName>
    </recommendedName>
</protein>
<dbReference type="EMBL" id="VCKX01000024">
    <property type="protein sequence ID" value="TMR36455.1"/>
    <property type="molecule type" value="Genomic_DNA"/>
</dbReference>
<evidence type="ECO:0000313" key="5">
    <source>
        <dbReference type="Proteomes" id="UP000306628"/>
    </source>
</evidence>
<dbReference type="OrthoDB" id="3537767at2"/>
<keyword evidence="2" id="KW-1133">Transmembrane helix</keyword>
<name>A0A5S4GU36_9ACTN</name>